<accession>A0ABU4CH03</accession>
<dbReference type="EMBL" id="JAWLKA010000010">
    <property type="protein sequence ID" value="MDV6282502.1"/>
    <property type="molecule type" value="Genomic_DNA"/>
</dbReference>
<keyword evidence="2" id="KW-1185">Reference proteome</keyword>
<protein>
    <submittedName>
        <fullName evidence="1">DUF3263 domain-containing protein</fullName>
    </submittedName>
</protein>
<dbReference type="Pfam" id="PF11662">
    <property type="entry name" value="DUF3263"/>
    <property type="match status" value="1"/>
</dbReference>
<organism evidence="1 2">
    <name type="scientific">Rhodococcus jostii</name>
    <dbReference type="NCBI Taxonomy" id="132919"/>
    <lineage>
        <taxon>Bacteria</taxon>
        <taxon>Bacillati</taxon>
        <taxon>Actinomycetota</taxon>
        <taxon>Actinomycetes</taxon>
        <taxon>Mycobacteriales</taxon>
        <taxon>Nocardiaceae</taxon>
        <taxon>Rhodococcus</taxon>
    </lineage>
</organism>
<sequence length="111" mass="13003">MNRDADILAFATRWRHWGGGSWSDIFVEFGISPEKYFRRLARILDSVMARELPLEVRVDLWRIRRVRRSEGTSVPTGSTKTSRVGRAFDGRLWRHEKYVELIAGRLCAQRP</sequence>
<evidence type="ECO:0000313" key="2">
    <source>
        <dbReference type="Proteomes" id="UP001185737"/>
    </source>
</evidence>
<dbReference type="InterPro" id="IPR021678">
    <property type="entry name" value="DUF3263"/>
</dbReference>
<proteinExistence type="predicted"/>
<evidence type="ECO:0000313" key="1">
    <source>
        <dbReference type="EMBL" id="MDV6282502.1"/>
    </source>
</evidence>
<reference evidence="1 2" key="1">
    <citation type="submission" date="2023-10" db="EMBL/GenBank/DDBJ databases">
        <title>Development of a sustainable strategy for remediation of hydrocarbon-contaminated territories based on the waste exchange concept.</title>
        <authorList>
            <person name="Krivoruchko A."/>
        </authorList>
    </citation>
    <scope>NUCLEOTIDE SEQUENCE [LARGE SCALE GENOMIC DNA]</scope>
    <source>
        <strain evidence="1 2">IEGM 60</strain>
    </source>
</reference>
<comment type="caution">
    <text evidence="1">The sequence shown here is derived from an EMBL/GenBank/DDBJ whole genome shotgun (WGS) entry which is preliminary data.</text>
</comment>
<name>A0ABU4CH03_RHOJO</name>
<dbReference type="RefSeq" id="WP_283332057.1">
    <property type="nucleotide sequence ID" value="NZ_JAWLKA010000010.1"/>
</dbReference>
<gene>
    <name evidence="1" type="ORF">R3Q59_18565</name>
</gene>
<dbReference type="Proteomes" id="UP001185737">
    <property type="component" value="Unassembled WGS sequence"/>
</dbReference>